<organism evidence="13 14">
    <name type="scientific">Dimorphilus gyrociliatus</name>
    <dbReference type="NCBI Taxonomy" id="2664684"/>
    <lineage>
        <taxon>Eukaryota</taxon>
        <taxon>Metazoa</taxon>
        <taxon>Spiralia</taxon>
        <taxon>Lophotrochozoa</taxon>
        <taxon>Annelida</taxon>
        <taxon>Polychaeta</taxon>
        <taxon>Polychaeta incertae sedis</taxon>
        <taxon>Dinophilidae</taxon>
        <taxon>Dimorphilus</taxon>
    </lineage>
</organism>
<feature type="active site" description="Acyl-thioester intermediate" evidence="8">
    <location>
        <position position="124"/>
    </location>
</feature>
<keyword evidence="14" id="KW-1185">Reference proteome</keyword>
<comment type="similarity">
    <text evidence="2 10">Belongs to the thiolase-like superfamily. HMG-CoA synthase family.</text>
</comment>
<dbReference type="InterPro" id="IPR016039">
    <property type="entry name" value="Thiolase-like"/>
</dbReference>
<dbReference type="Gene3D" id="3.40.47.10">
    <property type="match status" value="1"/>
</dbReference>
<dbReference type="GO" id="GO:0016126">
    <property type="term" value="P:sterol biosynthetic process"/>
    <property type="evidence" value="ECO:0007669"/>
    <property type="project" value="UniProtKB-KW"/>
</dbReference>
<feature type="binding site" evidence="9">
    <location>
        <position position="263"/>
    </location>
    <ligand>
        <name>CoA</name>
        <dbReference type="ChEBI" id="CHEBI:57287"/>
    </ligand>
</feature>
<evidence type="ECO:0000256" key="4">
    <source>
        <dbReference type="ARBA" id="ARBA00022679"/>
    </source>
</evidence>
<feature type="active site" description="Proton donor/acceptor" evidence="8">
    <location>
        <position position="90"/>
    </location>
</feature>
<dbReference type="EMBL" id="CAJFCJ010000019">
    <property type="protein sequence ID" value="CAD5122931.1"/>
    <property type="molecule type" value="Genomic_DNA"/>
</dbReference>
<dbReference type="AlphaFoldDB" id="A0A7I8W350"/>
<name>A0A7I8W350_9ANNE</name>
<dbReference type="Pfam" id="PF08540">
    <property type="entry name" value="HMG_CoA_synt_C"/>
    <property type="match status" value="1"/>
</dbReference>
<keyword evidence="10" id="KW-0444">Lipid biosynthesis</keyword>
<dbReference type="InterPro" id="IPR000590">
    <property type="entry name" value="HMG_CoA_synt_AS"/>
</dbReference>
<feature type="domain" description="Hydroxymethylglutaryl-coenzyme A synthase C-terminal" evidence="12">
    <location>
        <begin position="183"/>
        <end position="452"/>
    </location>
</feature>
<keyword evidence="6 10" id="KW-0756">Sterol biosynthesis</keyword>
<dbReference type="InterPro" id="IPR013528">
    <property type="entry name" value="HMG_CoA_synth_N"/>
</dbReference>
<evidence type="ECO:0000256" key="1">
    <source>
        <dbReference type="ARBA" id="ARBA00005218"/>
    </source>
</evidence>
<evidence type="ECO:0000256" key="6">
    <source>
        <dbReference type="ARBA" id="ARBA00023011"/>
    </source>
</evidence>
<evidence type="ECO:0000256" key="10">
    <source>
        <dbReference type="RuleBase" id="RU364071"/>
    </source>
</evidence>
<comment type="catalytic activity">
    <reaction evidence="7">
        <text>acetoacetyl-CoA + acetyl-CoA + H2O = (3S)-3-hydroxy-3-methylglutaryl-CoA + CoA + H(+)</text>
        <dbReference type="Rhea" id="RHEA:10188"/>
        <dbReference type="ChEBI" id="CHEBI:15377"/>
        <dbReference type="ChEBI" id="CHEBI:15378"/>
        <dbReference type="ChEBI" id="CHEBI:43074"/>
        <dbReference type="ChEBI" id="CHEBI:57286"/>
        <dbReference type="ChEBI" id="CHEBI:57287"/>
        <dbReference type="ChEBI" id="CHEBI:57288"/>
        <dbReference type="EC" id="2.3.3.10"/>
    </reaction>
    <physiologicalReaction direction="left-to-right" evidence="7">
        <dbReference type="Rhea" id="RHEA:10189"/>
    </physiologicalReaction>
</comment>
<protein>
    <recommendedName>
        <fullName evidence="3 10">Hydroxymethylglutaryl-CoA synthase</fullName>
        <shortName evidence="10">HMG-CoA synthase</shortName>
        <ecNumber evidence="3 10">2.3.3.10</ecNumber>
    </recommendedName>
    <alternativeName>
        <fullName evidence="10">3-hydroxy-3-methylglutaryl coenzyme A synthase</fullName>
    </alternativeName>
</protein>
<dbReference type="OrthoDB" id="1269963at2759"/>
<dbReference type="Proteomes" id="UP000549394">
    <property type="component" value="Unassembled WGS sequence"/>
</dbReference>
<comment type="pathway">
    <text evidence="1 10">Metabolic intermediate biosynthesis; (R)-mevalonate biosynthesis; (R)-mevalonate from acetyl-CoA: step 2/3.</text>
</comment>
<dbReference type="PROSITE" id="PS01226">
    <property type="entry name" value="HMG_COA_SYNTHASE"/>
    <property type="match status" value="1"/>
</dbReference>
<dbReference type="GO" id="GO:0010142">
    <property type="term" value="P:farnesyl diphosphate biosynthetic process, mevalonate pathway"/>
    <property type="evidence" value="ECO:0007669"/>
    <property type="project" value="InterPro"/>
</dbReference>
<dbReference type="FunFam" id="3.40.47.10:FF:000008">
    <property type="entry name" value="3-hydroxy-3-methylglutaryl coenzyme A synthase"/>
    <property type="match status" value="1"/>
</dbReference>
<feature type="binding site" evidence="9">
    <location>
        <position position="216"/>
    </location>
    <ligand>
        <name>CoA</name>
        <dbReference type="ChEBI" id="CHEBI:57287"/>
    </ligand>
</feature>
<evidence type="ECO:0000256" key="9">
    <source>
        <dbReference type="PIRSR" id="PIRSR610122-2"/>
    </source>
</evidence>
<evidence type="ECO:0000313" key="14">
    <source>
        <dbReference type="Proteomes" id="UP000549394"/>
    </source>
</evidence>
<comment type="function">
    <text evidence="10">Catalyzes the condensation of acetyl-CoA with acetoacetyl-CoA to form HMG-CoA.</text>
</comment>
<evidence type="ECO:0000256" key="3">
    <source>
        <dbReference type="ARBA" id="ARBA00012978"/>
    </source>
</evidence>
<keyword evidence="4 10" id="KW-0808">Transferase</keyword>
<feature type="binding site" evidence="9">
    <location>
        <position position="162"/>
    </location>
    <ligand>
        <name>CoA</name>
        <dbReference type="ChEBI" id="CHEBI:57287"/>
    </ligand>
</feature>
<evidence type="ECO:0000256" key="2">
    <source>
        <dbReference type="ARBA" id="ARBA00007061"/>
    </source>
</evidence>
<evidence type="ECO:0000259" key="12">
    <source>
        <dbReference type="Pfam" id="PF08540"/>
    </source>
</evidence>
<reference evidence="13 14" key="1">
    <citation type="submission" date="2020-08" db="EMBL/GenBank/DDBJ databases">
        <authorList>
            <person name="Hejnol A."/>
        </authorList>
    </citation>
    <scope>NUCLEOTIDE SEQUENCE [LARGE SCALE GENOMIC DNA]</scope>
</reference>
<feature type="active site" description="Proton donor/acceptor" evidence="8">
    <location>
        <position position="254"/>
    </location>
</feature>
<dbReference type="Pfam" id="PF01154">
    <property type="entry name" value="HMG_CoA_synt_N"/>
    <property type="match status" value="1"/>
</dbReference>
<dbReference type="InterPro" id="IPR013746">
    <property type="entry name" value="HMG_CoA_synt_C_dom"/>
</dbReference>
<evidence type="ECO:0000256" key="5">
    <source>
        <dbReference type="ARBA" id="ARBA00022955"/>
    </source>
</evidence>
<dbReference type="PANTHER" id="PTHR43323:SF2">
    <property type="entry name" value="HYDROXYMETHYLGLUTARYL-COA SYNTHASE"/>
    <property type="match status" value="1"/>
</dbReference>
<dbReference type="GO" id="GO:0004421">
    <property type="term" value="F:hydroxymethylglutaryl-CoA synthase activity"/>
    <property type="evidence" value="ECO:0007669"/>
    <property type="project" value="UniProtKB-EC"/>
</dbReference>
<dbReference type="EC" id="2.3.3.10" evidence="3 10"/>
<evidence type="ECO:0000256" key="7">
    <source>
        <dbReference type="ARBA" id="ARBA00049887"/>
    </source>
</evidence>
<proteinExistence type="inferred from homology"/>
<feature type="binding site" evidence="9">
    <location>
        <position position="259"/>
    </location>
    <ligand>
        <name>CoA</name>
        <dbReference type="ChEBI" id="CHEBI:57287"/>
    </ligand>
</feature>
<evidence type="ECO:0000313" key="13">
    <source>
        <dbReference type="EMBL" id="CAD5122931.1"/>
    </source>
</evidence>
<dbReference type="UniPathway" id="UPA00058">
    <property type="reaction ID" value="UER00102"/>
</dbReference>
<keyword evidence="10" id="KW-0753">Steroid metabolism</keyword>
<comment type="caution">
    <text evidence="13">The sequence shown here is derived from an EMBL/GenBank/DDBJ whole genome shotgun (WGS) entry which is preliminary data.</text>
</comment>
<accession>A0A7I8W350</accession>
<keyword evidence="5 10" id="KW-0752">Steroid biosynthesis</keyword>
<dbReference type="PANTHER" id="PTHR43323">
    <property type="entry name" value="3-HYDROXY-3-METHYLGLUTARYL COENZYME A SYNTHASE"/>
    <property type="match status" value="1"/>
</dbReference>
<dbReference type="NCBIfam" id="TIGR01833">
    <property type="entry name" value="HMG-CoA-S_euk"/>
    <property type="match status" value="1"/>
</dbReference>
<sequence length="469" mass="52566">MKEKMSNWPVDVGILAVEIYFPCHYVDQAELEEFDGASTGKYTIGLGQTTMAFCTDREDVHSLCLTVVERLMEKHRISYTDIGRLEVGTETLVDKSKSVKTVLMQLFERSGNSDVEGVDSTNACYGGTAALFNCANWLESSAWDGRYALMVASDIAVYPRGNARCTGGAGAVAFLLGPNAPLILERGTRSTHMQHAYDFYKPNMTSEYPLVDGKLSAACYLVALDKCYKLYKKKYYAKHSKSFTVFQADAFLFHTPYCKLVQKSFARLVMNDVVDGQHNNWPSLESHKDVELSETFFNKEIEKAAMKASLKMFEEKTKPSLNLSTRIGNMYTASLYGALISFLISHSAEKLIGKRIVLFSYGSGLSSTMFSIRVGDKMNQLKRLYTGISDVVSRLDSRTKIDPAVFDEIMALREITCHTAPHSPVADVAAFFPGTWYLTNIDETYRRKYERKPLDGTDSDQSKTSLRLL</sequence>
<evidence type="ECO:0000259" key="11">
    <source>
        <dbReference type="Pfam" id="PF01154"/>
    </source>
</evidence>
<dbReference type="InterPro" id="IPR010122">
    <property type="entry name" value="HMG_CoA_synthase_euk"/>
</dbReference>
<dbReference type="GO" id="GO:0006084">
    <property type="term" value="P:acetyl-CoA metabolic process"/>
    <property type="evidence" value="ECO:0007669"/>
    <property type="project" value="InterPro"/>
</dbReference>
<gene>
    <name evidence="13" type="ORF">DGYR_LOCUS10672</name>
</gene>
<dbReference type="SUPFAM" id="SSF53901">
    <property type="entry name" value="Thiolase-like"/>
    <property type="match status" value="2"/>
</dbReference>
<dbReference type="CDD" id="cd00827">
    <property type="entry name" value="init_cond_enzymes"/>
    <property type="match status" value="1"/>
</dbReference>
<evidence type="ECO:0000256" key="8">
    <source>
        <dbReference type="PIRSR" id="PIRSR610122-1"/>
    </source>
</evidence>
<feature type="domain" description="Hydroxymethylglutaryl-coenzyme A synthase N-terminal" evidence="11">
    <location>
        <begin position="8"/>
        <end position="181"/>
    </location>
</feature>
<keyword evidence="10" id="KW-1207">Sterol metabolism</keyword>
<keyword evidence="10" id="KW-0443">Lipid metabolism</keyword>